<organism evidence="2 3">
    <name type="scientific">Hibiscus sabdariffa</name>
    <name type="common">roselle</name>
    <dbReference type="NCBI Taxonomy" id="183260"/>
    <lineage>
        <taxon>Eukaryota</taxon>
        <taxon>Viridiplantae</taxon>
        <taxon>Streptophyta</taxon>
        <taxon>Embryophyta</taxon>
        <taxon>Tracheophyta</taxon>
        <taxon>Spermatophyta</taxon>
        <taxon>Magnoliopsida</taxon>
        <taxon>eudicotyledons</taxon>
        <taxon>Gunneridae</taxon>
        <taxon>Pentapetalae</taxon>
        <taxon>rosids</taxon>
        <taxon>malvids</taxon>
        <taxon>Malvales</taxon>
        <taxon>Malvaceae</taxon>
        <taxon>Malvoideae</taxon>
        <taxon>Hibiscus</taxon>
    </lineage>
</organism>
<proteinExistence type="predicted"/>
<gene>
    <name evidence="2" type="ORF">V6N11_044175</name>
</gene>
<keyword evidence="3" id="KW-1185">Reference proteome</keyword>
<dbReference type="EMBL" id="JBBPBN010000023">
    <property type="protein sequence ID" value="KAK9011323.1"/>
    <property type="molecule type" value="Genomic_DNA"/>
</dbReference>
<dbReference type="PANTHER" id="PTHR36067:SF1">
    <property type="entry name" value="EXPRESSED PROTEIN"/>
    <property type="match status" value="1"/>
</dbReference>
<reference evidence="2 3" key="1">
    <citation type="journal article" date="2024" name="G3 (Bethesda)">
        <title>Genome assembly of Hibiscus sabdariffa L. provides insights into metabolisms of medicinal natural products.</title>
        <authorList>
            <person name="Kim T."/>
        </authorList>
    </citation>
    <scope>NUCLEOTIDE SEQUENCE [LARGE SCALE GENOMIC DNA]</scope>
    <source>
        <strain evidence="2">TK-2024</strain>
        <tissue evidence="2">Old leaves</tissue>
    </source>
</reference>
<protein>
    <submittedName>
        <fullName evidence="2">Uncharacterized protein</fullName>
    </submittedName>
</protein>
<accession>A0ABR2REF4</accession>
<dbReference type="PANTHER" id="PTHR36067">
    <property type="entry name" value="EXPRESSED PROTEIN"/>
    <property type="match status" value="1"/>
</dbReference>
<sequence length="109" mass="12357">MSVPNRNLEIESCPIPKTKTTKPGRQIPHLFPQSLEMADIAMLVAEDYERRSKVSRNRVWSNSEKQFEIDLVSWVANLGQKVKTKLGQQRIQEPKSQISAEAFNGAFSA</sequence>
<comment type="caution">
    <text evidence="2">The sequence shown here is derived from an EMBL/GenBank/DDBJ whole genome shotgun (WGS) entry which is preliminary data.</text>
</comment>
<feature type="region of interest" description="Disordered" evidence="1">
    <location>
        <begin position="1"/>
        <end position="26"/>
    </location>
</feature>
<evidence type="ECO:0000313" key="3">
    <source>
        <dbReference type="Proteomes" id="UP001396334"/>
    </source>
</evidence>
<evidence type="ECO:0000313" key="2">
    <source>
        <dbReference type="EMBL" id="KAK9011323.1"/>
    </source>
</evidence>
<name>A0ABR2REF4_9ROSI</name>
<evidence type="ECO:0000256" key="1">
    <source>
        <dbReference type="SAM" id="MobiDB-lite"/>
    </source>
</evidence>
<dbReference type="Proteomes" id="UP001396334">
    <property type="component" value="Unassembled WGS sequence"/>
</dbReference>